<keyword evidence="2" id="KW-1185">Reference proteome</keyword>
<dbReference type="SUPFAM" id="SSF89550">
    <property type="entry name" value="PHP domain-like"/>
    <property type="match status" value="1"/>
</dbReference>
<protein>
    <submittedName>
        <fullName evidence="1">DNA helicase II</fullName>
    </submittedName>
</protein>
<dbReference type="GO" id="GO:0004386">
    <property type="term" value="F:helicase activity"/>
    <property type="evidence" value="ECO:0007669"/>
    <property type="project" value="UniProtKB-KW"/>
</dbReference>
<dbReference type="Proteomes" id="UP000018890">
    <property type="component" value="Unassembled WGS sequence"/>
</dbReference>
<reference evidence="1" key="1">
    <citation type="journal article" date="2014" name="Genome Announc.">
        <title>Draft Genome Sequences of Three Alkaliphilic Bacillus Strains, Bacillus wakoensis JCM 9140T, Bacillus akibai JCM 9157T, and Bacillus hemicellulosilyticus JCM 9152T.</title>
        <authorList>
            <person name="Yuki M."/>
            <person name="Oshima K."/>
            <person name="Suda W."/>
            <person name="Oshida Y."/>
            <person name="Kitamura K."/>
            <person name="Iida T."/>
            <person name="Hattori M."/>
            <person name="Ohkuma M."/>
        </authorList>
    </citation>
    <scope>NUCLEOTIDE SEQUENCE [LARGE SCALE GENOMIC DNA]</scope>
    <source>
        <strain evidence="1">JCM 9140</strain>
    </source>
</reference>
<dbReference type="STRING" id="1236970.JCM9140_1445"/>
<comment type="caution">
    <text evidence="1">The sequence shown here is derived from an EMBL/GenBank/DDBJ whole genome shotgun (WGS) entry which is preliminary data.</text>
</comment>
<gene>
    <name evidence="1" type="ORF">JCM9140_1445</name>
</gene>
<dbReference type="PANTHER" id="PTHR40084">
    <property type="entry name" value="PHOSPHOHYDROLASE, PHP FAMILY"/>
    <property type="match status" value="1"/>
</dbReference>
<name>W4Q179_9BACI</name>
<proteinExistence type="predicted"/>
<dbReference type="InterPro" id="IPR016195">
    <property type="entry name" value="Pol/histidinol_Pase-like"/>
</dbReference>
<dbReference type="PANTHER" id="PTHR40084:SF1">
    <property type="entry name" value="PHOSPHOTRANSFERASE"/>
    <property type="match status" value="1"/>
</dbReference>
<dbReference type="EMBL" id="BAUT01000010">
    <property type="protein sequence ID" value="GAE25448.1"/>
    <property type="molecule type" value="Genomic_DNA"/>
</dbReference>
<dbReference type="CDD" id="cd19067">
    <property type="entry name" value="PfuEndoQ-like"/>
    <property type="match status" value="1"/>
</dbReference>
<keyword evidence="1" id="KW-0067">ATP-binding</keyword>
<organism evidence="1 2">
    <name type="scientific">Halalkalibacter wakoensis JCM 9140</name>
    <dbReference type="NCBI Taxonomy" id="1236970"/>
    <lineage>
        <taxon>Bacteria</taxon>
        <taxon>Bacillati</taxon>
        <taxon>Bacillota</taxon>
        <taxon>Bacilli</taxon>
        <taxon>Bacillales</taxon>
        <taxon>Bacillaceae</taxon>
        <taxon>Halalkalibacter</taxon>
    </lineage>
</organism>
<sequence>MKITAAPSLTLPTIIKYAADIKGINMIGIIDCHVPEVLNELESMIGNGEAYQLTEGGVRFSGITLLLGTELEIYDENCNGPIHVLCYLPSIDSMRVFGEWLAHRMKNRHLSSQRIYEHAQAIQAKVRRLNGLFIPAHVFTPFKSLYGKGVKKSLTEVFNPDLIDGIELGLSSDTAMAEQLEELGRYPFLSNSDAHSLEKMAREYQIVQMKQPSFMEFKWALQEREGRKIVANYGLNPLLGKYHQTICAICSKKVDGESCTNCQINKVIKGVSERIKELASRKTKKIQRPPYIHQVPLEFLPKVGKQTLRKLRDHFGTDMNIIHSVPYEELQKVVSMQVVNGIRMARTGTLPIEAGGGGKYGKIDIKNY</sequence>
<evidence type="ECO:0000313" key="1">
    <source>
        <dbReference type="EMBL" id="GAE25448.1"/>
    </source>
</evidence>
<dbReference type="AlphaFoldDB" id="W4Q179"/>
<evidence type="ECO:0000313" key="2">
    <source>
        <dbReference type="Proteomes" id="UP000018890"/>
    </source>
</evidence>
<accession>W4Q179</accession>
<dbReference type="Gene3D" id="3.20.20.140">
    <property type="entry name" value="Metal-dependent hydrolases"/>
    <property type="match status" value="1"/>
</dbReference>
<keyword evidence="1" id="KW-0378">Hydrolase</keyword>
<keyword evidence="1" id="KW-0547">Nucleotide-binding</keyword>
<keyword evidence="1" id="KW-0347">Helicase</keyword>